<organism evidence="1 2">
    <name type="scientific">Cotesia congregata</name>
    <name type="common">Parasitoid wasp</name>
    <name type="synonym">Apanteles congregatus</name>
    <dbReference type="NCBI Taxonomy" id="51543"/>
    <lineage>
        <taxon>Eukaryota</taxon>
        <taxon>Metazoa</taxon>
        <taxon>Ecdysozoa</taxon>
        <taxon>Arthropoda</taxon>
        <taxon>Hexapoda</taxon>
        <taxon>Insecta</taxon>
        <taxon>Pterygota</taxon>
        <taxon>Neoptera</taxon>
        <taxon>Endopterygota</taxon>
        <taxon>Hymenoptera</taxon>
        <taxon>Apocrita</taxon>
        <taxon>Ichneumonoidea</taxon>
        <taxon>Braconidae</taxon>
        <taxon>Microgastrinae</taxon>
        <taxon>Cotesia</taxon>
    </lineage>
</organism>
<keyword evidence="2" id="KW-1185">Reference proteome</keyword>
<name>A0A8J2MM77_COTCN</name>
<evidence type="ECO:0000313" key="1">
    <source>
        <dbReference type="EMBL" id="CAG5093826.1"/>
    </source>
</evidence>
<accession>A0A8J2MM77</accession>
<comment type="caution">
    <text evidence="1">The sequence shown here is derived from an EMBL/GenBank/DDBJ whole genome shotgun (WGS) entry which is preliminary data.</text>
</comment>
<protein>
    <submittedName>
        <fullName evidence="1">Uncharacterized protein</fullName>
    </submittedName>
</protein>
<dbReference type="EMBL" id="CAJNRD030001120">
    <property type="protein sequence ID" value="CAG5093826.1"/>
    <property type="molecule type" value="Genomic_DNA"/>
</dbReference>
<proteinExistence type="predicted"/>
<gene>
    <name evidence="1" type="ORF">HICCMSTLAB_LOCUS7152</name>
</gene>
<dbReference type="OrthoDB" id="7671388at2759"/>
<dbReference type="AlphaFoldDB" id="A0A8J2MM77"/>
<reference evidence="1" key="1">
    <citation type="submission" date="2021-04" db="EMBL/GenBank/DDBJ databases">
        <authorList>
            <person name="Chebbi M.A.C M."/>
        </authorList>
    </citation>
    <scope>NUCLEOTIDE SEQUENCE</scope>
</reference>
<sequence length="252" mass="28876">MEEIEKLKRSLLILNASVTGFPVAAVTLDDYKPINEKIKELRDSLNCLTARIKTLKIKLNLGSIESPTDDEAPRLVKNLNNNLTNCVINDNAVIACHQSYAVQQALFNKNVDPATHNRVKLLMANLYTLNDSILKYKKELSITLREQELSLRDEMYQLLMDYHEFLKVQEAIRSEKLAESNPEVAQKKARALKLITKINMMKRLITNFISVASHLVRENPDLKVILKRHRNLIDLDSIIDAKHQAHVEEPED</sequence>
<evidence type="ECO:0000313" key="2">
    <source>
        <dbReference type="Proteomes" id="UP000786811"/>
    </source>
</evidence>
<dbReference type="Proteomes" id="UP000786811">
    <property type="component" value="Unassembled WGS sequence"/>
</dbReference>